<name>A0A7S3RDN0_9SPIT</name>
<feature type="compositionally biased region" description="Basic residues" evidence="5">
    <location>
        <begin position="21"/>
        <end position="30"/>
    </location>
</feature>
<proteinExistence type="inferred from homology"/>
<dbReference type="InterPro" id="IPR001196">
    <property type="entry name" value="Ribosomal_uL15_CS"/>
</dbReference>
<keyword evidence="3 4" id="KW-0687">Ribonucleoprotein</keyword>
<dbReference type="FunFam" id="3.100.10.10:FF:000002">
    <property type="entry name" value="60S ribosomal protein L27a"/>
    <property type="match status" value="1"/>
</dbReference>
<dbReference type="InterPro" id="IPR030878">
    <property type="entry name" value="Ribosomal_uL15"/>
</dbReference>
<dbReference type="HAMAP" id="MF_01341">
    <property type="entry name" value="Ribosomal_uL15"/>
    <property type="match status" value="1"/>
</dbReference>
<evidence type="ECO:0000256" key="5">
    <source>
        <dbReference type="SAM" id="MobiDB-lite"/>
    </source>
</evidence>
<feature type="domain" description="Large ribosomal subunit protein uL15/eL18" evidence="6">
    <location>
        <begin position="72"/>
        <end position="141"/>
    </location>
</feature>
<dbReference type="GO" id="GO:0022625">
    <property type="term" value="C:cytosolic large ribosomal subunit"/>
    <property type="evidence" value="ECO:0007669"/>
    <property type="project" value="TreeGrafter"/>
</dbReference>
<gene>
    <name evidence="7" type="ORF">SACU0126_LOCUS1840</name>
</gene>
<dbReference type="PANTHER" id="PTHR11721:SF3">
    <property type="entry name" value="LARGE RIBOSOMAL SUBUNIT PROTEIN UL15"/>
    <property type="match status" value="1"/>
</dbReference>
<dbReference type="AlphaFoldDB" id="A0A7S3RDN0"/>
<reference evidence="7" key="1">
    <citation type="submission" date="2021-01" db="EMBL/GenBank/DDBJ databases">
        <authorList>
            <person name="Corre E."/>
            <person name="Pelletier E."/>
            <person name="Niang G."/>
            <person name="Scheremetjew M."/>
            <person name="Finn R."/>
            <person name="Kale V."/>
            <person name="Holt S."/>
            <person name="Cochrane G."/>
            <person name="Meng A."/>
            <person name="Brown T."/>
            <person name="Cohen L."/>
        </authorList>
    </citation>
    <scope>NUCLEOTIDE SEQUENCE</scope>
    <source>
        <strain evidence="7">SPMC142</strain>
    </source>
</reference>
<evidence type="ECO:0000256" key="4">
    <source>
        <dbReference type="RuleBase" id="RU003888"/>
    </source>
</evidence>
<feature type="region of interest" description="Disordered" evidence="5">
    <location>
        <begin position="1"/>
        <end position="37"/>
    </location>
</feature>
<evidence type="ECO:0000259" key="6">
    <source>
        <dbReference type="Pfam" id="PF00828"/>
    </source>
</evidence>
<dbReference type="PANTHER" id="PTHR11721">
    <property type="entry name" value="60S RIBOSOMAL PROTEIN L27A"/>
    <property type="match status" value="1"/>
</dbReference>
<dbReference type="Gene3D" id="3.100.10.10">
    <property type="match status" value="1"/>
</dbReference>
<sequence length="145" mass="16465">MVARLRKNRHMRGHVSNGHGRVGRHRKHPGGRGNAGGMHHHRIMMEKYHPGYFGKKGIRHFHQKKAWLHNPTINVEKLWNLVPEEARKNSTKDKAAVIDATKAGYFKVLGKGSLPKTPFILKTRMISKMAERRIKEVGGAVQLTA</sequence>
<evidence type="ECO:0000256" key="1">
    <source>
        <dbReference type="ARBA" id="ARBA00007320"/>
    </source>
</evidence>
<dbReference type="InterPro" id="IPR021131">
    <property type="entry name" value="Ribosomal_uL15/eL18"/>
</dbReference>
<protein>
    <recommendedName>
        <fullName evidence="6">Large ribosomal subunit protein uL15/eL18 domain-containing protein</fullName>
    </recommendedName>
</protein>
<organism evidence="7">
    <name type="scientific">Strombidinopsis acuminata</name>
    <dbReference type="NCBI Taxonomy" id="141414"/>
    <lineage>
        <taxon>Eukaryota</taxon>
        <taxon>Sar</taxon>
        <taxon>Alveolata</taxon>
        <taxon>Ciliophora</taxon>
        <taxon>Intramacronucleata</taxon>
        <taxon>Spirotrichea</taxon>
        <taxon>Choreotrichia</taxon>
        <taxon>Choreotrichida</taxon>
        <taxon>Strombidinopsidae</taxon>
        <taxon>Strombidinopsis</taxon>
    </lineage>
</organism>
<feature type="compositionally biased region" description="Basic residues" evidence="5">
    <location>
        <begin position="1"/>
        <end position="13"/>
    </location>
</feature>
<dbReference type="InterPro" id="IPR036227">
    <property type="entry name" value="Ribosomal_uL15/eL18_sf"/>
</dbReference>
<accession>A0A7S3RDN0</accession>
<comment type="similarity">
    <text evidence="1 4">Belongs to the universal ribosomal protein uL15 family.</text>
</comment>
<dbReference type="GO" id="GO:0003735">
    <property type="term" value="F:structural constituent of ribosome"/>
    <property type="evidence" value="ECO:0007669"/>
    <property type="project" value="InterPro"/>
</dbReference>
<evidence type="ECO:0000256" key="3">
    <source>
        <dbReference type="ARBA" id="ARBA00023274"/>
    </source>
</evidence>
<dbReference type="EMBL" id="HBIQ01005040">
    <property type="protein sequence ID" value="CAE0521191.1"/>
    <property type="molecule type" value="Transcribed_RNA"/>
</dbReference>
<dbReference type="PROSITE" id="PS00475">
    <property type="entry name" value="RIBOSOMAL_L15"/>
    <property type="match status" value="1"/>
</dbReference>
<evidence type="ECO:0000256" key="2">
    <source>
        <dbReference type="ARBA" id="ARBA00022980"/>
    </source>
</evidence>
<dbReference type="GO" id="GO:0006412">
    <property type="term" value="P:translation"/>
    <property type="evidence" value="ECO:0007669"/>
    <property type="project" value="InterPro"/>
</dbReference>
<evidence type="ECO:0000313" key="7">
    <source>
        <dbReference type="EMBL" id="CAE0521191.1"/>
    </source>
</evidence>
<dbReference type="Pfam" id="PF00828">
    <property type="entry name" value="Ribosomal_L27A"/>
    <property type="match status" value="1"/>
</dbReference>
<keyword evidence="2 4" id="KW-0689">Ribosomal protein</keyword>
<dbReference type="SUPFAM" id="SSF52080">
    <property type="entry name" value="Ribosomal proteins L15p and L18e"/>
    <property type="match status" value="1"/>
</dbReference>